<evidence type="ECO:0000313" key="4">
    <source>
        <dbReference type="Proteomes" id="UP001516472"/>
    </source>
</evidence>
<proteinExistence type="predicted"/>
<name>A0ABR9PI26_9BACT</name>
<reference evidence="3 4" key="1">
    <citation type="submission" date="2020-02" db="EMBL/GenBank/DDBJ databases">
        <authorList>
            <person name="Babadi Z.K."/>
            <person name="Risdian C."/>
            <person name="Ebrahimipour G.H."/>
            <person name="Wink J."/>
        </authorList>
    </citation>
    <scope>NUCLEOTIDE SEQUENCE [LARGE SCALE GENOMIC DNA]</scope>
    <source>
        <strain evidence="3 4">ZKHCc1 1396</strain>
    </source>
</reference>
<evidence type="ECO:0000256" key="2">
    <source>
        <dbReference type="SAM" id="Phobius"/>
    </source>
</evidence>
<keyword evidence="2" id="KW-1133">Transmembrane helix</keyword>
<dbReference type="NCBIfam" id="NF033768">
    <property type="entry name" value="myxo_SS_tail"/>
    <property type="match status" value="1"/>
</dbReference>
<organism evidence="3 4">
    <name type="scientific">Corallococcus soli</name>
    <dbReference type="NCBI Taxonomy" id="2710757"/>
    <lineage>
        <taxon>Bacteria</taxon>
        <taxon>Pseudomonadati</taxon>
        <taxon>Myxococcota</taxon>
        <taxon>Myxococcia</taxon>
        <taxon>Myxococcales</taxon>
        <taxon>Cystobacterineae</taxon>
        <taxon>Myxococcaceae</taxon>
        <taxon>Corallococcus</taxon>
    </lineage>
</organism>
<accession>A0ABR9PI26</accession>
<feature type="transmembrane region" description="Helical" evidence="2">
    <location>
        <begin position="12"/>
        <end position="32"/>
    </location>
</feature>
<evidence type="ECO:0000313" key="3">
    <source>
        <dbReference type="EMBL" id="MBE4747566.1"/>
    </source>
</evidence>
<evidence type="ECO:0000256" key="1">
    <source>
        <dbReference type="SAM" id="MobiDB-lite"/>
    </source>
</evidence>
<keyword evidence="2" id="KW-0812">Transmembrane</keyword>
<gene>
    <name evidence="3" type="ORF">G4177_05145</name>
</gene>
<keyword evidence="2" id="KW-0472">Membrane</keyword>
<feature type="compositionally biased region" description="Low complexity" evidence="1">
    <location>
        <begin position="83"/>
        <end position="93"/>
    </location>
</feature>
<feature type="compositionally biased region" description="Pro residues" evidence="1">
    <location>
        <begin position="41"/>
        <end position="65"/>
    </location>
</feature>
<keyword evidence="4" id="KW-1185">Reference proteome</keyword>
<comment type="caution">
    <text evidence="3">The sequence shown here is derived from an EMBL/GenBank/DDBJ whole genome shotgun (WGS) entry which is preliminary data.</text>
</comment>
<protein>
    <submittedName>
        <fullName evidence="3">AgmX/PglI C-terminal domain-containing protein</fullName>
    </submittedName>
</protein>
<dbReference type="RefSeq" id="WP_193346935.1">
    <property type="nucleotide sequence ID" value="NZ_JAAIYO010000001.1"/>
</dbReference>
<dbReference type="Proteomes" id="UP001516472">
    <property type="component" value="Unassembled WGS sequence"/>
</dbReference>
<feature type="region of interest" description="Disordered" evidence="1">
    <location>
        <begin position="39"/>
        <end position="98"/>
    </location>
</feature>
<dbReference type="InterPro" id="IPR049806">
    <property type="entry name" value="MasK-like_C"/>
</dbReference>
<dbReference type="EMBL" id="JAAIYO010000001">
    <property type="protein sequence ID" value="MBE4747566.1"/>
    <property type="molecule type" value="Genomic_DNA"/>
</dbReference>
<sequence>MAPSHRTLLHWLVIPGVSLGLLLLCALVGSWLTRPTDTQVPPVPFPEPPPAAEPRAPSPVPPREPAPATAAPTAPPRPPEPAPAVRAPPRASFDAPDPRRVAIVEPLVESSSGRIDAEDLRLALQAVTPLVQQCFQDAAQRNRGTQEVKLRFTVEGENGDGKMNRGELLRSSIPDPMVQACVLDSLLDARFPAPRLGGTATVVYPFRFAPPGEAGP</sequence>
<feature type="compositionally biased region" description="Pro residues" evidence="1">
    <location>
        <begin position="73"/>
        <end position="82"/>
    </location>
</feature>